<name>A0A0A7T0G3_LACLL</name>
<dbReference type="EMBL" id="CP015904">
    <property type="protein sequence ID" value="ARE13701.1"/>
    <property type="molecule type" value="Genomic_DNA"/>
</dbReference>
<protein>
    <submittedName>
        <fullName evidence="3">DUF3042 domain-containing protein</fullName>
    </submittedName>
    <submittedName>
        <fullName evidence="2">DUF3042 family protein</fullName>
    </submittedName>
</protein>
<evidence type="ECO:0000313" key="4">
    <source>
        <dbReference type="EMBL" id="GAM80713.1"/>
    </source>
</evidence>
<reference evidence="8 9" key="2">
    <citation type="submission" date="2015-10" db="EMBL/GenBank/DDBJ databases">
        <title>Draft Genome Sequences of 11 Lactococcus lactis subspecies cremoris strains.</title>
        <authorList>
            <person name="Wels M."/>
            <person name="Backus L."/>
            <person name="Boekhorst J."/>
            <person name="Dijkstra A."/>
            <person name="Beerthuizen M."/>
            <person name="Kelly W."/>
            <person name="Siezen R."/>
            <person name="Bachmann H."/>
            <person name="Van Hijum S."/>
        </authorList>
    </citation>
    <scope>NUCLEOTIDE SEQUENCE [LARGE SCALE GENOMIC DNA]</scope>
    <source>
        <strain evidence="9">M20</strain>
        <strain evidence="8">N42</strain>
    </source>
</reference>
<evidence type="ECO:0000313" key="8">
    <source>
        <dbReference type="Proteomes" id="UP000052991"/>
    </source>
</evidence>
<dbReference type="EMBL" id="LKLU01000072">
    <property type="protein sequence ID" value="KSU20967.1"/>
    <property type="molecule type" value="Genomic_DNA"/>
</dbReference>
<proteinExistence type="predicted"/>
<dbReference type="EMBL" id="CP015902">
    <property type="protein sequence ID" value="ARE21065.1"/>
    <property type="molecule type" value="Genomic_DNA"/>
</dbReference>
<gene>
    <name evidence="4" type="ORF">JCM5805K_1828</name>
    <name evidence="3" type="ORF">LL14B4_07675</name>
    <name evidence="2" type="ORF">LLUC06_1520</name>
    <name evidence="1" type="ORF">LLUC11_1369</name>
    <name evidence="5" type="ORF">M20_1237</name>
    <name evidence="6" type="ORF">N42_0724</name>
</gene>
<dbReference type="Proteomes" id="UP000245919">
    <property type="component" value="Chromosome"/>
</dbReference>
<reference evidence="5" key="4">
    <citation type="journal article" date="2017" name="Genome Announc.">
        <title>Draft Genome Sequences of 24 Lactococcus lactis Strains.</title>
        <authorList>
            <person name="Backus L."/>
            <person name="Wels M."/>
            <person name="Boekhorst J."/>
            <person name="Dijkstra A.R."/>
            <person name="Beerthuyzen M."/>
            <person name="Kelly W.J."/>
            <person name="Siezen R.J."/>
            <person name="van Hijum S.A."/>
            <person name="Bachmann H."/>
        </authorList>
    </citation>
    <scope>NUCLEOTIDE SEQUENCE</scope>
    <source>
        <strain evidence="5">M20</strain>
        <strain evidence="6">N42</strain>
    </source>
</reference>
<dbReference type="EMBL" id="LKLW01000062">
    <property type="protein sequence ID" value="KSU28083.1"/>
    <property type="molecule type" value="Genomic_DNA"/>
</dbReference>
<dbReference type="InterPro" id="IPR021402">
    <property type="entry name" value="DUF3042"/>
</dbReference>
<dbReference type="Proteomes" id="UP000031847">
    <property type="component" value="Unassembled WGS sequence"/>
</dbReference>
<dbReference type="AlphaFoldDB" id="A0A0A7T0G3"/>
<dbReference type="GeneID" id="89633658"/>
<dbReference type="Proteomes" id="UP000192095">
    <property type="component" value="Chromosome"/>
</dbReference>
<evidence type="ECO:0000313" key="10">
    <source>
        <dbReference type="Proteomes" id="UP000192067"/>
    </source>
</evidence>
<evidence type="ECO:0000313" key="9">
    <source>
        <dbReference type="Proteomes" id="UP000053719"/>
    </source>
</evidence>
<evidence type="ECO:0000313" key="12">
    <source>
        <dbReference type="Proteomes" id="UP000245919"/>
    </source>
</evidence>
<dbReference type="Pfam" id="PF11240">
    <property type="entry name" value="DUF3042"/>
    <property type="match status" value="1"/>
</dbReference>
<dbReference type="EMBL" id="BBSI01000029">
    <property type="protein sequence ID" value="GAM80713.1"/>
    <property type="molecule type" value="Genomic_DNA"/>
</dbReference>
<evidence type="ECO:0000313" key="3">
    <source>
        <dbReference type="EMBL" id="AWN66053.1"/>
    </source>
</evidence>
<dbReference type="RefSeq" id="WP_021722758.1">
    <property type="nucleotide sequence ID" value="NZ_BAABQR010000005.1"/>
</dbReference>
<evidence type="ECO:0000313" key="7">
    <source>
        <dbReference type="Proteomes" id="UP000031847"/>
    </source>
</evidence>
<evidence type="ECO:0000313" key="11">
    <source>
        <dbReference type="Proteomes" id="UP000192095"/>
    </source>
</evidence>
<reference evidence="4 7" key="1">
    <citation type="submission" date="2015-01" db="EMBL/GenBank/DDBJ databases">
        <title>Lactococcus lactis subsp.lactis JCM 5805 whole genome shotgun sequence.</title>
        <authorList>
            <person name="Fujii T."/>
            <person name="Tomita Y."/>
            <person name="Ikushima S."/>
            <person name="Fujiwara D."/>
        </authorList>
    </citation>
    <scope>NUCLEOTIDE SEQUENCE [LARGE SCALE GENOMIC DNA]</scope>
    <source>
        <strain evidence="4 7">JCM 5805</strain>
    </source>
</reference>
<evidence type="ECO:0000313" key="2">
    <source>
        <dbReference type="EMBL" id="ARE21065.1"/>
    </source>
</evidence>
<reference evidence="3 12" key="5">
    <citation type="submission" date="2018-03" db="EMBL/GenBank/DDBJ databases">
        <title>Genome sequence of Lactococcus lactis strain 14B4 from almond drupe.</title>
        <authorList>
            <person name="Tran T.D."/>
            <person name="McGarvey J.A."/>
            <person name="Huynh S."/>
            <person name="Parker C.T."/>
        </authorList>
    </citation>
    <scope>NUCLEOTIDE SEQUENCE [LARGE SCALE GENOMIC DNA]</scope>
    <source>
        <strain evidence="3 12">14B4</strain>
    </source>
</reference>
<organism evidence="5 9">
    <name type="scientific">Lactococcus lactis subsp. lactis</name>
    <name type="common">Streptococcus lactis</name>
    <dbReference type="NCBI Taxonomy" id="1360"/>
    <lineage>
        <taxon>Bacteria</taxon>
        <taxon>Bacillati</taxon>
        <taxon>Bacillota</taxon>
        <taxon>Bacilli</taxon>
        <taxon>Lactobacillales</taxon>
        <taxon>Streptococcaceae</taxon>
        <taxon>Lactococcus</taxon>
    </lineage>
</organism>
<evidence type="ECO:0000313" key="6">
    <source>
        <dbReference type="EMBL" id="KSU28083.1"/>
    </source>
</evidence>
<dbReference type="PATRIC" id="fig|1360.100.peg.1485"/>
<evidence type="ECO:0000313" key="5">
    <source>
        <dbReference type="EMBL" id="KSU20967.1"/>
    </source>
</evidence>
<reference evidence="10 11" key="3">
    <citation type="journal article" date="2017" name="BMC Genomics">
        <title>Comparative and functional genomics of the Lactococcus lactis taxon; insights into evolution and niche adaptation.</title>
        <authorList>
            <person name="Kelleher P."/>
            <person name="Bottacini F."/>
            <person name="Mahony J."/>
            <person name="Kilcawley K.N."/>
            <person name="van Sinderen D."/>
        </authorList>
    </citation>
    <scope>NUCLEOTIDE SEQUENCE [LARGE SCALE GENOMIC DNA]</scope>
    <source>
        <strain evidence="2 11">UC06</strain>
        <strain evidence="1 10">UC11</strain>
    </source>
</reference>
<sequence length="56" mass="6118">MNRTFIKGFLAGNALLIAGLAATAIGIKTKVINPIKKKEEQIEMGRKRAARKRIAP</sequence>
<dbReference type="EMBL" id="CP028160">
    <property type="protein sequence ID" value="AWN66053.1"/>
    <property type="molecule type" value="Genomic_DNA"/>
</dbReference>
<reference evidence="2" key="6">
    <citation type="submission" date="2023-07" db="EMBL/GenBank/DDBJ databases">
        <authorList>
            <person name="McDonnell B."/>
        </authorList>
    </citation>
    <scope>NUCLEOTIDE SEQUENCE</scope>
    <source>
        <strain evidence="2">UC06</strain>
    </source>
</reference>
<dbReference type="Proteomes" id="UP000052991">
    <property type="component" value="Unassembled WGS sequence"/>
</dbReference>
<accession>A0A0A7T0G3</accession>
<evidence type="ECO:0000313" key="1">
    <source>
        <dbReference type="EMBL" id="ARE13701.1"/>
    </source>
</evidence>
<dbReference type="Proteomes" id="UP000053719">
    <property type="component" value="Unassembled WGS sequence"/>
</dbReference>
<dbReference type="Proteomes" id="UP000192067">
    <property type="component" value="Chromosome"/>
</dbReference>